<dbReference type="Proteomes" id="UP001597024">
    <property type="component" value="Unassembled WGS sequence"/>
</dbReference>
<dbReference type="EMBL" id="JBHTHX010000035">
    <property type="protein sequence ID" value="MFD0883416.1"/>
    <property type="molecule type" value="Genomic_DNA"/>
</dbReference>
<protein>
    <submittedName>
        <fullName evidence="1">Uncharacterized protein</fullName>
    </submittedName>
</protein>
<name>A0ABW3DKY4_9ACTN</name>
<accession>A0ABW3DKY4</accession>
<evidence type="ECO:0000313" key="2">
    <source>
        <dbReference type="Proteomes" id="UP001597024"/>
    </source>
</evidence>
<organism evidence="1 2">
    <name type="scientific">Streptosporangium algeriense</name>
    <dbReference type="NCBI Taxonomy" id="1682748"/>
    <lineage>
        <taxon>Bacteria</taxon>
        <taxon>Bacillati</taxon>
        <taxon>Actinomycetota</taxon>
        <taxon>Actinomycetes</taxon>
        <taxon>Streptosporangiales</taxon>
        <taxon>Streptosporangiaceae</taxon>
        <taxon>Streptosporangium</taxon>
    </lineage>
</organism>
<keyword evidence="2" id="KW-1185">Reference proteome</keyword>
<sequence>MDKKTVTQVVDQLATAASRDDRQSITDILAEVGKTAPRVAEVLAEEILSHGLHGMTR</sequence>
<proteinExistence type="predicted"/>
<evidence type="ECO:0000313" key="1">
    <source>
        <dbReference type="EMBL" id="MFD0883416.1"/>
    </source>
</evidence>
<comment type="caution">
    <text evidence="1">The sequence shown here is derived from an EMBL/GenBank/DDBJ whole genome shotgun (WGS) entry which is preliminary data.</text>
</comment>
<reference evidence="2" key="1">
    <citation type="journal article" date="2019" name="Int. J. Syst. Evol. Microbiol.">
        <title>The Global Catalogue of Microorganisms (GCM) 10K type strain sequencing project: providing services to taxonomists for standard genome sequencing and annotation.</title>
        <authorList>
            <consortium name="The Broad Institute Genomics Platform"/>
            <consortium name="The Broad Institute Genome Sequencing Center for Infectious Disease"/>
            <person name="Wu L."/>
            <person name="Ma J."/>
        </authorList>
    </citation>
    <scope>NUCLEOTIDE SEQUENCE [LARGE SCALE GENOMIC DNA]</scope>
    <source>
        <strain evidence="2">CCUG 62974</strain>
    </source>
</reference>
<gene>
    <name evidence="1" type="ORF">ACFQ08_02430</name>
</gene>